<reference evidence="1" key="1">
    <citation type="submission" date="2021-06" db="EMBL/GenBank/DDBJ databases">
        <authorList>
            <person name="Kallberg Y."/>
            <person name="Tangrot J."/>
            <person name="Rosling A."/>
        </authorList>
    </citation>
    <scope>NUCLEOTIDE SEQUENCE</scope>
    <source>
        <strain evidence="1">AU212A</strain>
    </source>
</reference>
<dbReference type="EMBL" id="CAJVPM010000257">
    <property type="protein sequence ID" value="CAG8439611.1"/>
    <property type="molecule type" value="Genomic_DNA"/>
</dbReference>
<sequence>SCQNNEIVVKKNGQGKKIRVHKNNVENTTKNILLEDDEGKDEPDDTNVNNNRELSKQELKKDNGKLDEDCLDNGDEMPVVKKNNEKIDLDCTLKTYLPESKELDTIAAHDEAYDCYFFRIGIKKDEDTIKGRKIICEWALKPVIRNKIASDENCKTEGPLILKSETNQVVKVKSSRLEGKLETNDKRAEPMPIERKLSTEKEADEIKTCESKPKKLIQEERKLICKDIDEPNLRETAMQIKPELPLKKEDDEVEKKPNENNE</sequence>
<name>A0ACA9JWD7_9GLOM</name>
<feature type="non-terminal residue" evidence="1">
    <location>
        <position position="1"/>
    </location>
</feature>
<keyword evidence="2" id="KW-1185">Reference proteome</keyword>
<protein>
    <submittedName>
        <fullName evidence="1">9388_t:CDS:1</fullName>
    </submittedName>
</protein>
<accession>A0ACA9JWD7</accession>
<comment type="caution">
    <text evidence="1">The sequence shown here is derived from an EMBL/GenBank/DDBJ whole genome shotgun (WGS) entry which is preliminary data.</text>
</comment>
<evidence type="ECO:0000313" key="2">
    <source>
        <dbReference type="Proteomes" id="UP000789860"/>
    </source>
</evidence>
<evidence type="ECO:0000313" key="1">
    <source>
        <dbReference type="EMBL" id="CAG8439611.1"/>
    </source>
</evidence>
<dbReference type="Proteomes" id="UP000789860">
    <property type="component" value="Unassembled WGS sequence"/>
</dbReference>
<organism evidence="1 2">
    <name type="scientific">Scutellospora calospora</name>
    <dbReference type="NCBI Taxonomy" id="85575"/>
    <lineage>
        <taxon>Eukaryota</taxon>
        <taxon>Fungi</taxon>
        <taxon>Fungi incertae sedis</taxon>
        <taxon>Mucoromycota</taxon>
        <taxon>Glomeromycotina</taxon>
        <taxon>Glomeromycetes</taxon>
        <taxon>Diversisporales</taxon>
        <taxon>Gigasporaceae</taxon>
        <taxon>Scutellospora</taxon>
    </lineage>
</organism>
<gene>
    <name evidence="1" type="ORF">SCALOS_LOCUS524</name>
</gene>
<proteinExistence type="predicted"/>